<keyword evidence="4" id="KW-0507">mRNA processing</keyword>
<name>A0A5N5MEN0_9ROSI</name>
<gene>
    <name evidence="14" type="ORF">DKX38_009877</name>
</gene>
<evidence type="ECO:0000256" key="6">
    <source>
        <dbReference type="ARBA" id="ARBA00022884"/>
    </source>
</evidence>
<protein>
    <recommendedName>
        <fullName evidence="13">CRM domain-containing protein</fullName>
    </recommendedName>
</protein>
<keyword evidence="15" id="KW-1185">Reference proteome</keyword>
<evidence type="ECO:0000259" key="13">
    <source>
        <dbReference type="PROSITE" id="PS51295"/>
    </source>
</evidence>
<dbReference type="GO" id="GO:0003729">
    <property type="term" value="F:mRNA binding"/>
    <property type="evidence" value="ECO:0007669"/>
    <property type="project" value="InterPro"/>
</dbReference>
<feature type="coiled-coil region" evidence="11">
    <location>
        <begin position="738"/>
        <end position="765"/>
    </location>
</feature>
<evidence type="ECO:0000313" key="15">
    <source>
        <dbReference type="Proteomes" id="UP000326939"/>
    </source>
</evidence>
<dbReference type="SMART" id="SM01103">
    <property type="entry name" value="CRS1_YhbY"/>
    <property type="match status" value="3"/>
</dbReference>
<feature type="compositionally biased region" description="Acidic residues" evidence="12">
    <location>
        <begin position="943"/>
        <end position="956"/>
    </location>
</feature>
<dbReference type="Proteomes" id="UP000326939">
    <property type="component" value="Chromosome 6"/>
</dbReference>
<dbReference type="FunFam" id="3.30.110.60:FF:000002">
    <property type="entry name" value="CRS2-associated factor 1, chloroplastic"/>
    <property type="match status" value="1"/>
</dbReference>
<dbReference type="AlphaFoldDB" id="A0A5N5MEN0"/>
<keyword evidence="7" id="KW-0809">Transit peptide</keyword>
<feature type="domain" description="CRM" evidence="13">
    <location>
        <begin position="558"/>
        <end position="660"/>
    </location>
</feature>
<dbReference type="GO" id="GO:1990904">
    <property type="term" value="C:ribonucleoprotein complex"/>
    <property type="evidence" value="ECO:0007669"/>
    <property type="project" value="UniProtKB-KW"/>
</dbReference>
<dbReference type="InterPro" id="IPR045278">
    <property type="entry name" value="CRS1/CFM2/CFM3"/>
</dbReference>
<evidence type="ECO:0000256" key="9">
    <source>
        <dbReference type="ARBA" id="ARBA00023274"/>
    </source>
</evidence>
<dbReference type="Pfam" id="PF01985">
    <property type="entry name" value="CRS1_YhbY"/>
    <property type="match status" value="3"/>
</dbReference>
<dbReference type="GO" id="GO:0000373">
    <property type="term" value="P:Group II intron splicing"/>
    <property type="evidence" value="ECO:0007669"/>
    <property type="project" value="UniProtKB-ARBA"/>
</dbReference>
<feature type="region of interest" description="Disordered" evidence="12">
    <location>
        <begin position="935"/>
        <end position="972"/>
    </location>
</feature>
<feature type="compositionally biased region" description="Basic and acidic residues" evidence="12">
    <location>
        <begin position="957"/>
        <end position="967"/>
    </location>
</feature>
<dbReference type="PANTHER" id="PTHR31846:SF7">
    <property type="entry name" value="CRS1 _ YHBY (CRM) DOMAIN-CONTAINING PROTEIN"/>
    <property type="match status" value="1"/>
</dbReference>
<evidence type="ECO:0000256" key="3">
    <source>
        <dbReference type="ARBA" id="ARBA00022640"/>
    </source>
</evidence>
<dbReference type="FunFam" id="3.30.110.60:FF:000003">
    <property type="entry name" value="CRM-domain containing factor CFM3B, chloroplastic"/>
    <property type="match status" value="1"/>
</dbReference>
<evidence type="ECO:0000256" key="4">
    <source>
        <dbReference type="ARBA" id="ARBA00022664"/>
    </source>
</evidence>
<keyword evidence="8" id="KW-0508">mRNA splicing</keyword>
<dbReference type="SUPFAM" id="SSF75471">
    <property type="entry name" value="YhbY-like"/>
    <property type="match status" value="3"/>
</dbReference>
<feature type="region of interest" description="Disordered" evidence="12">
    <location>
        <begin position="74"/>
        <end position="100"/>
    </location>
</feature>
<dbReference type="Gene3D" id="3.30.110.60">
    <property type="entry name" value="YhbY-like"/>
    <property type="match status" value="3"/>
</dbReference>
<dbReference type="PANTHER" id="PTHR31846">
    <property type="entry name" value="CRS1 / YHBY (CRM) DOMAIN-CONTAINING PROTEIN"/>
    <property type="match status" value="1"/>
</dbReference>
<keyword evidence="11" id="KW-0175">Coiled coil</keyword>
<evidence type="ECO:0000256" key="8">
    <source>
        <dbReference type="ARBA" id="ARBA00023187"/>
    </source>
</evidence>
<evidence type="ECO:0000256" key="12">
    <source>
        <dbReference type="SAM" id="MobiDB-lite"/>
    </source>
</evidence>
<comment type="subcellular location">
    <subcellularLocation>
        <location evidence="1">Plastid</location>
        <location evidence="1">Chloroplast</location>
    </subcellularLocation>
</comment>
<comment type="caution">
    <text evidence="14">The sequence shown here is derived from an EMBL/GenBank/DDBJ whole genome shotgun (WGS) entry which is preliminary data.</text>
</comment>
<proteinExistence type="predicted"/>
<feature type="compositionally biased region" description="Acidic residues" evidence="12">
    <location>
        <begin position="84"/>
        <end position="96"/>
    </location>
</feature>
<evidence type="ECO:0000256" key="2">
    <source>
        <dbReference type="ARBA" id="ARBA00022528"/>
    </source>
</evidence>
<accession>A0A5N5MEN0</accession>
<keyword evidence="5" id="KW-0677">Repeat</keyword>
<evidence type="ECO:0000256" key="10">
    <source>
        <dbReference type="PROSITE-ProRule" id="PRU00626"/>
    </source>
</evidence>
<organism evidence="14 15">
    <name type="scientific">Salix brachista</name>
    <dbReference type="NCBI Taxonomy" id="2182728"/>
    <lineage>
        <taxon>Eukaryota</taxon>
        <taxon>Viridiplantae</taxon>
        <taxon>Streptophyta</taxon>
        <taxon>Embryophyta</taxon>
        <taxon>Tracheophyta</taxon>
        <taxon>Spermatophyta</taxon>
        <taxon>Magnoliopsida</taxon>
        <taxon>eudicotyledons</taxon>
        <taxon>Gunneridae</taxon>
        <taxon>Pentapetalae</taxon>
        <taxon>rosids</taxon>
        <taxon>fabids</taxon>
        <taxon>Malpighiales</taxon>
        <taxon>Salicaceae</taxon>
        <taxon>Saliceae</taxon>
        <taxon>Salix</taxon>
    </lineage>
</organism>
<keyword evidence="2" id="KW-0150">Chloroplast</keyword>
<dbReference type="PROSITE" id="PS51295">
    <property type="entry name" value="CRM"/>
    <property type="match status" value="3"/>
</dbReference>
<feature type="domain" description="CRM" evidence="13">
    <location>
        <begin position="355"/>
        <end position="451"/>
    </location>
</feature>
<dbReference type="InterPro" id="IPR035920">
    <property type="entry name" value="YhbY-like_sf"/>
</dbReference>
<keyword evidence="6 10" id="KW-0694">RNA-binding</keyword>
<evidence type="ECO:0000256" key="5">
    <source>
        <dbReference type="ARBA" id="ARBA00022737"/>
    </source>
</evidence>
<evidence type="ECO:0000256" key="11">
    <source>
        <dbReference type="SAM" id="Coils"/>
    </source>
</evidence>
<dbReference type="EMBL" id="VDCV01000006">
    <property type="protein sequence ID" value="KAB5552566.1"/>
    <property type="molecule type" value="Genomic_DNA"/>
</dbReference>
<keyword evidence="9" id="KW-0687">Ribonucleoprotein</keyword>
<evidence type="ECO:0000313" key="14">
    <source>
        <dbReference type="EMBL" id="KAB5552566.1"/>
    </source>
</evidence>
<evidence type="ECO:0000256" key="7">
    <source>
        <dbReference type="ARBA" id="ARBA00022946"/>
    </source>
</evidence>
<dbReference type="GO" id="GO:0009507">
    <property type="term" value="C:chloroplast"/>
    <property type="evidence" value="ECO:0007669"/>
    <property type="project" value="UniProtKB-SubCell"/>
</dbReference>
<evidence type="ECO:0000256" key="1">
    <source>
        <dbReference type="ARBA" id="ARBA00004229"/>
    </source>
</evidence>
<feature type="domain" description="CRM" evidence="13">
    <location>
        <begin position="776"/>
        <end position="876"/>
    </location>
</feature>
<sequence>MALSFHTCISSLNPLLLEPQNPSPITFKSTTYCPSNRTVQVHAAKSKRKPKPSFFEQIHHKWSLKLTSTRDKFPWQEQEQQQQQEEEEEEEEEDIKEVDAVPSVSDTVSFNLPNPFTAPPWIHGATPKQAHFDYQPRKGDNSIHGFFENCEDNVVNGVLDKEERIEKEVNLDNNFKEQVVDLDDVHVLQLPDAKEIKDCFVYRYAENREEDSREDNVANNKKSIGKKINCSLNKFEDKHYYNSVELPVDKEMSLVSDLNDVNSLTEKPFDGDDGDFGNIEVYNDGRCDSFENLSRKDLNDVVSVAKKQPGDFENIEVANNGVSNSNELPWKLTSGLDSLGEDKRRKKSNTDLAEKMLPEHELKRLRNVALRMLERIKVGATGITQDLVDAIHEKWKLDEVVKLKFEWPLSCNMKRTHEILESRTGGFIIWRSGSSVVLYRGTTYKFQCVQSYTKQNEAGMDVLQYAEEATNGSTSSAGMKNLARTMESFIPDATKYLKDLSQEELMDFSELNHLLDELGTRYKDWCGREPLPVDADLLPAVVPGYKSPLRLLPYGVKPCLGNKDTTKFRRLARTTPPHFVLGRNRELQGLANAMVKLWERSAIAKIAIKRGVQYTRNEIMAEELKNSCMQRLTGGTLLSRNKEYIVFYRGNDFLPPAINERLKERKKLAFLYQDEEDQARQMASAFIGSSVKTTKGPLVAGTLAETVAAVSRWGNQPSSEDVEEMIRDSALAKHAALVKYLENKLAQAKGKLKKVEKALAKVQENLEPTELPTDLETISDEERFLFRKIGLSMKPYLFLGRRGVFDGTIENMHLHWKYRELVKIIVKRKNIAQVKHIAISLEAESGGVLVSVDKTTQGYAIIVYRGKNYMCPQALRPGNLLTRRQALARSVELQRYEALKHHITDLQERIELVTSELEEMEAGKKFEVHKTLYSKFDDGSIPNEDEEGEEEPFSEVEDPKSEEDKLEGQSMIPADCNLRYQAL</sequence>
<dbReference type="InterPro" id="IPR001890">
    <property type="entry name" value="RNA-binding_CRM"/>
</dbReference>
<feature type="coiled-coil region" evidence="11">
    <location>
        <begin position="896"/>
        <end position="923"/>
    </location>
</feature>
<dbReference type="GO" id="GO:0006397">
    <property type="term" value="P:mRNA processing"/>
    <property type="evidence" value="ECO:0007669"/>
    <property type="project" value="UniProtKB-KW"/>
</dbReference>
<reference evidence="15" key="1">
    <citation type="journal article" date="2019" name="Gigascience">
        <title>De novo genome assembly of the endangered Acer yangbiense, a plant species with extremely small populations endemic to Yunnan Province, China.</title>
        <authorList>
            <person name="Yang J."/>
            <person name="Wariss H.M."/>
            <person name="Tao L."/>
            <person name="Zhang R."/>
            <person name="Yun Q."/>
            <person name="Hollingsworth P."/>
            <person name="Dao Z."/>
            <person name="Luo G."/>
            <person name="Guo H."/>
            <person name="Ma Y."/>
            <person name="Sun W."/>
        </authorList>
    </citation>
    <scope>NUCLEOTIDE SEQUENCE [LARGE SCALE GENOMIC DNA]</scope>
    <source>
        <strain evidence="15">cv. br00</strain>
    </source>
</reference>
<keyword evidence="3" id="KW-0934">Plastid</keyword>